<dbReference type="Proteomes" id="UP000061809">
    <property type="component" value="Chromosome"/>
</dbReference>
<protein>
    <recommendedName>
        <fullName evidence="4">Rieske domain-containing protein</fullName>
    </recommendedName>
</protein>
<dbReference type="EMBL" id="CP012801">
    <property type="protein sequence ID" value="ALJ59382.1"/>
    <property type="molecule type" value="Genomic_DNA"/>
</dbReference>
<dbReference type="RefSeq" id="WP_029425969.1">
    <property type="nucleotide sequence ID" value="NZ_CP012801.1"/>
</dbReference>
<gene>
    <name evidence="2" type="ORF">BcellWH2_02141</name>
</gene>
<evidence type="ECO:0000313" key="2">
    <source>
        <dbReference type="EMBL" id="ALJ59382.1"/>
    </source>
</evidence>
<feature type="chain" id="PRO_5006047672" description="Rieske domain-containing protein" evidence="1">
    <location>
        <begin position="20"/>
        <end position="149"/>
    </location>
</feature>
<feature type="signal peptide" evidence="1">
    <location>
        <begin position="1"/>
        <end position="19"/>
    </location>
</feature>
<dbReference type="PATRIC" id="fig|246787.4.peg.2200"/>
<reference evidence="2 3" key="1">
    <citation type="journal article" date="2015" name="Science">
        <title>Genetic determinants of in vivo fitness and diet responsiveness in multiple human gut Bacteroides.</title>
        <authorList>
            <person name="Wu M."/>
            <person name="McNulty N.P."/>
            <person name="Rodionov D.A."/>
            <person name="Khoroshkin M.S."/>
            <person name="Griffin N.W."/>
            <person name="Cheng J."/>
            <person name="Latreille P."/>
            <person name="Kerstetter R.A."/>
            <person name="Terrapon N."/>
            <person name="Henrissat B."/>
            <person name="Osterman A.L."/>
            <person name="Gordon J.I."/>
        </authorList>
    </citation>
    <scope>NUCLEOTIDE SEQUENCE [LARGE SCALE GENOMIC DNA]</scope>
    <source>
        <strain evidence="2 3">WH2</strain>
    </source>
</reference>
<proteinExistence type="predicted"/>
<organism evidence="2 3">
    <name type="scientific">Bacteroides cellulosilyticus</name>
    <dbReference type="NCBI Taxonomy" id="246787"/>
    <lineage>
        <taxon>Bacteria</taxon>
        <taxon>Pseudomonadati</taxon>
        <taxon>Bacteroidota</taxon>
        <taxon>Bacteroidia</taxon>
        <taxon>Bacteroidales</taxon>
        <taxon>Bacteroidaceae</taxon>
        <taxon>Bacteroides</taxon>
    </lineage>
</organism>
<dbReference type="Gene3D" id="2.102.10.10">
    <property type="entry name" value="Rieske [2Fe-2S] iron-sulphur domain"/>
    <property type="match status" value="1"/>
</dbReference>
<dbReference type="KEGG" id="bcel:BcellWH2_02141"/>
<evidence type="ECO:0008006" key="4">
    <source>
        <dbReference type="Google" id="ProtNLM"/>
    </source>
</evidence>
<evidence type="ECO:0000313" key="3">
    <source>
        <dbReference type="Proteomes" id="UP000061809"/>
    </source>
</evidence>
<dbReference type="InterPro" id="IPR036922">
    <property type="entry name" value="Rieske_2Fe-2S_sf"/>
</dbReference>
<name>A0A0P0GHC2_9BACE</name>
<accession>A0A0P0GHC2</accession>
<dbReference type="AlphaFoldDB" id="A0A0P0GHC2"/>
<keyword evidence="1" id="KW-0732">Signal</keyword>
<dbReference type="GO" id="GO:0051537">
    <property type="term" value="F:2 iron, 2 sulfur cluster binding"/>
    <property type="evidence" value="ECO:0007669"/>
    <property type="project" value="InterPro"/>
</dbReference>
<dbReference type="SUPFAM" id="SSF50022">
    <property type="entry name" value="ISP domain"/>
    <property type="match status" value="1"/>
</dbReference>
<evidence type="ECO:0000256" key="1">
    <source>
        <dbReference type="SAM" id="SignalP"/>
    </source>
</evidence>
<sequence length="149" mass="16071">MRKLCIVIGMLWLCVTSCGDSYQSSIPSVTFNFSCSLSQSPYYKITTPGQFLKIEKNVNGLPVGYAGLIIGQSVFSEGNTYVAYDAACPVEASRNVSVEVLEDGLGTAECPKCHTQYNLSSGGFPTGEGTEYLKHYKVTVSGTSLQVRN</sequence>